<evidence type="ECO:0000256" key="1">
    <source>
        <dbReference type="ARBA" id="ARBA00004275"/>
    </source>
</evidence>
<dbReference type="PANTHER" id="PTHR42808:SF3">
    <property type="entry name" value="HYDROXYSTEROID DEHYDROGENASE-LIKE PROTEIN 2"/>
    <property type="match status" value="1"/>
</dbReference>
<proteinExistence type="inferred from homology"/>
<evidence type="ECO:0000256" key="5">
    <source>
        <dbReference type="ARBA" id="ARBA00023140"/>
    </source>
</evidence>
<evidence type="ECO:0000313" key="7">
    <source>
        <dbReference type="Proteomes" id="UP000518188"/>
    </source>
</evidence>
<dbReference type="NCBIfam" id="NF006133">
    <property type="entry name" value="PRK08278.1"/>
    <property type="match status" value="1"/>
</dbReference>
<dbReference type="AlphaFoldDB" id="A0A7X6MM90"/>
<name>A0A7X6MM90_9MYCO</name>
<gene>
    <name evidence="6" type="ORF">HGA11_10455</name>
</gene>
<evidence type="ECO:0000256" key="4">
    <source>
        <dbReference type="ARBA" id="ARBA00023002"/>
    </source>
</evidence>
<dbReference type="InterPro" id="IPR002347">
    <property type="entry name" value="SDR_fam"/>
</dbReference>
<keyword evidence="5" id="KW-0576">Peroxisome</keyword>
<dbReference type="InterPro" id="IPR051935">
    <property type="entry name" value="HSDL2"/>
</dbReference>
<dbReference type="EMBL" id="JAAXPJ010000003">
    <property type="protein sequence ID" value="NKZ11400.1"/>
    <property type="molecule type" value="Genomic_DNA"/>
</dbReference>
<dbReference type="PANTHER" id="PTHR42808">
    <property type="entry name" value="HYDROXYSTEROID DEHYDROGENASE-LIKE PROTEIN 2"/>
    <property type="match status" value="1"/>
</dbReference>
<sequence length="286" mass="30329">MSLSGKTLFISGASRGVGLAIAKRAAADGANVALIAKTAEPHPKLPGTIYTAAKEIEEAGGHALPIVGDIRDGDTVTEAVAKAVAQFGGIDICVNNASAINTGSIEEVPLKRFDLMNGIQVRGTYAVSQACIPHMKGRENPHILTLSPPLRLEPKWLAPTAYMMAKFGMSLCALALAEELRPYGIASNTLWPRTSVATAAILNLRGGEESMKRSRRPEVYSDAAYAVLNRPSRDFTGRSLLCEDVLLESGVTDLSVYDCVPGADLRVDLWVDTADPPGYVGPTPGR</sequence>
<dbReference type="Pfam" id="PF00106">
    <property type="entry name" value="adh_short"/>
    <property type="match status" value="1"/>
</dbReference>
<comment type="subcellular location">
    <subcellularLocation>
        <location evidence="1">Peroxisome</location>
    </subcellularLocation>
</comment>
<evidence type="ECO:0000256" key="3">
    <source>
        <dbReference type="ARBA" id="ARBA00022857"/>
    </source>
</evidence>
<accession>A0A7X6MM90</accession>
<keyword evidence="4" id="KW-0560">Oxidoreductase</keyword>
<organism evidence="6 7">
    <name type="scientific">Mycolicibacterium septicum DSM 44393</name>
    <dbReference type="NCBI Taxonomy" id="1341646"/>
    <lineage>
        <taxon>Bacteria</taxon>
        <taxon>Bacillati</taxon>
        <taxon>Actinomycetota</taxon>
        <taxon>Actinomycetes</taxon>
        <taxon>Mycobacteriales</taxon>
        <taxon>Mycobacteriaceae</taxon>
        <taxon>Mycolicibacterium</taxon>
    </lineage>
</organism>
<dbReference type="InterPro" id="IPR036291">
    <property type="entry name" value="NAD(P)-bd_dom_sf"/>
</dbReference>
<dbReference type="RefSeq" id="WP_044517290.1">
    <property type="nucleotide sequence ID" value="NZ_HG322951.1"/>
</dbReference>
<keyword evidence="3" id="KW-0521">NADP</keyword>
<dbReference type="Proteomes" id="UP000518188">
    <property type="component" value="Unassembled WGS sequence"/>
</dbReference>
<evidence type="ECO:0000313" key="6">
    <source>
        <dbReference type="EMBL" id="NKZ11400.1"/>
    </source>
</evidence>
<reference evidence="6 7" key="1">
    <citation type="submission" date="2020-04" db="EMBL/GenBank/DDBJ databases">
        <title>MicrobeNet Type strains.</title>
        <authorList>
            <person name="Nicholson A.C."/>
        </authorList>
    </citation>
    <scope>NUCLEOTIDE SEQUENCE [LARGE SCALE GENOMIC DNA]</scope>
    <source>
        <strain evidence="6 7">ATCC 700731</strain>
    </source>
</reference>
<comment type="similarity">
    <text evidence="2">Belongs to the short-chain dehydrogenases/reductases (SDR) family.</text>
</comment>
<dbReference type="CDD" id="cd09762">
    <property type="entry name" value="HSDL2_SDR_c"/>
    <property type="match status" value="1"/>
</dbReference>
<evidence type="ECO:0000256" key="2">
    <source>
        <dbReference type="ARBA" id="ARBA00006484"/>
    </source>
</evidence>
<protein>
    <submittedName>
        <fullName evidence="6">NAD(P)-dependent oxidoreductase</fullName>
    </submittedName>
</protein>
<dbReference type="GO" id="GO:0016491">
    <property type="term" value="F:oxidoreductase activity"/>
    <property type="evidence" value="ECO:0007669"/>
    <property type="project" value="UniProtKB-KW"/>
</dbReference>
<comment type="caution">
    <text evidence="6">The sequence shown here is derived from an EMBL/GenBank/DDBJ whole genome shotgun (WGS) entry which is preliminary data.</text>
</comment>
<dbReference type="PRINTS" id="PR00081">
    <property type="entry name" value="GDHRDH"/>
</dbReference>
<dbReference type="SUPFAM" id="SSF51735">
    <property type="entry name" value="NAD(P)-binding Rossmann-fold domains"/>
    <property type="match status" value="1"/>
</dbReference>
<dbReference type="Gene3D" id="3.40.50.720">
    <property type="entry name" value="NAD(P)-binding Rossmann-like Domain"/>
    <property type="match status" value="1"/>
</dbReference>
<dbReference type="FunFam" id="3.40.50.720:FF:000301">
    <property type="entry name" value="Hydroxysteroid dehydrogenase like 2"/>
    <property type="match status" value="1"/>
</dbReference>